<evidence type="ECO:0000313" key="2">
    <source>
        <dbReference type="Proteomes" id="UP000058925"/>
    </source>
</evidence>
<sequence length="81" mass="9676">MYNTTIKTIKKPVEFSYFRYFVSKKKGRSGWIGCRERIVLYNPNMEVQMDKTKFSLYNNIRASLSLINPLTYMTTIYQKNC</sequence>
<proteinExistence type="predicted"/>
<dbReference type="EMBL" id="CP012850">
    <property type="protein sequence ID" value="ALI36818.1"/>
    <property type="molecule type" value="Genomic_DNA"/>
</dbReference>
<protein>
    <submittedName>
        <fullName evidence="1">Uncharacterized protein</fullName>
    </submittedName>
</protein>
<accession>A0A654LZE5</accession>
<keyword evidence="2" id="KW-1185">Reference proteome</keyword>
<gene>
    <name evidence="1" type="ORF">NMY3_02627</name>
</gene>
<dbReference type="KEGG" id="taa:NMY3_02627"/>
<dbReference type="Proteomes" id="UP000058925">
    <property type="component" value="Chromosome"/>
</dbReference>
<organism evidence="1 2">
    <name type="scientific">Candidatus Nitrosocosmicus oleophilus</name>
    <dbReference type="NCBI Taxonomy" id="1353260"/>
    <lineage>
        <taxon>Archaea</taxon>
        <taxon>Nitrososphaerota</taxon>
        <taxon>Nitrososphaeria</taxon>
        <taxon>Nitrososphaerales</taxon>
        <taxon>Nitrososphaeraceae</taxon>
        <taxon>Candidatus Nitrosocosmicus</taxon>
    </lineage>
</organism>
<name>A0A654LZE5_9ARCH</name>
<evidence type="ECO:0000313" key="1">
    <source>
        <dbReference type="EMBL" id="ALI36818.1"/>
    </source>
</evidence>
<dbReference type="AlphaFoldDB" id="A0A654LZE5"/>
<reference evidence="2" key="1">
    <citation type="submission" date="2015-10" db="EMBL/GenBank/DDBJ databases">
        <title>Niche specialization of a soil ammonia-oxidizing archaeon, Candidatus Nitrosocosmicus oleophilus.</title>
        <authorList>
            <person name="Jung M.-Y."/>
            <person name="Rhee S.-K."/>
        </authorList>
    </citation>
    <scope>NUCLEOTIDE SEQUENCE [LARGE SCALE GENOMIC DNA]</scope>
    <source>
        <strain evidence="2">MY3</strain>
    </source>
</reference>